<accession>A0ABQ6GQ04</accession>
<reference evidence="4 5" key="1">
    <citation type="submission" date="2023-03" db="EMBL/GenBank/DDBJ databases">
        <title>Draft genome sequence of Thalassotalea insulae KCTC 62186T.</title>
        <authorList>
            <person name="Sawabe T."/>
        </authorList>
    </citation>
    <scope>NUCLEOTIDE SEQUENCE [LARGE SCALE GENOMIC DNA]</scope>
    <source>
        <strain evidence="4 5">KCTC 62186</strain>
    </source>
</reference>
<name>A0ABQ6GQ04_9GAMM</name>
<dbReference type="SUPFAM" id="SSF52540">
    <property type="entry name" value="P-loop containing nucleoside triphosphate hydrolases"/>
    <property type="match status" value="1"/>
</dbReference>
<protein>
    <recommendedName>
        <fullName evidence="1">DNA-directed DNA polymerase</fullName>
        <ecNumber evidence="1">2.7.7.7</ecNumber>
    </recommendedName>
</protein>
<dbReference type="InterPro" id="IPR027417">
    <property type="entry name" value="P-loop_NTPase"/>
</dbReference>
<dbReference type="PANTHER" id="PTHR11669:SF8">
    <property type="entry name" value="DNA POLYMERASE III SUBUNIT DELTA"/>
    <property type="match status" value="1"/>
</dbReference>
<dbReference type="PANTHER" id="PTHR11669">
    <property type="entry name" value="REPLICATION FACTOR C / DNA POLYMERASE III GAMMA-TAU SUBUNIT"/>
    <property type="match status" value="1"/>
</dbReference>
<evidence type="ECO:0000313" key="5">
    <source>
        <dbReference type="Proteomes" id="UP001157186"/>
    </source>
</evidence>
<gene>
    <name evidence="4" type="primary">holB</name>
    <name evidence="4" type="ORF">tinsulaeT_01300</name>
</gene>
<evidence type="ECO:0000313" key="4">
    <source>
        <dbReference type="EMBL" id="GLX76790.1"/>
    </source>
</evidence>
<dbReference type="InterPro" id="IPR004622">
    <property type="entry name" value="DNA_pol_HolB"/>
</dbReference>
<comment type="catalytic activity">
    <reaction evidence="3">
        <text>DNA(n) + a 2'-deoxyribonucleoside 5'-triphosphate = DNA(n+1) + diphosphate</text>
        <dbReference type="Rhea" id="RHEA:22508"/>
        <dbReference type="Rhea" id="RHEA-COMP:17339"/>
        <dbReference type="Rhea" id="RHEA-COMP:17340"/>
        <dbReference type="ChEBI" id="CHEBI:33019"/>
        <dbReference type="ChEBI" id="CHEBI:61560"/>
        <dbReference type="ChEBI" id="CHEBI:173112"/>
        <dbReference type="EC" id="2.7.7.7"/>
    </reaction>
</comment>
<keyword evidence="5" id="KW-1185">Reference proteome</keyword>
<sequence>MKSWLLAEQQVLIEQIHRKNLPHAIVLSGVSGAGKKELAHWLANALMCQYSAPAEPSLLANNPADIPCGQCKNCHLFGQNSHPDHLDVVAEGNHIGVDQIRQVSRFLEKTAQLGHNQVVVIDGAEMMTESAANALLKTLEEPTAHCYLLLLVKDIQHLLPTIVSRCRQLPLRPPVGAELTANLGKTSQDSFVNLSHFAELADPEIHQQYQQVVQQFISFLYLGQQRMALLTLLETSAHSVRWLEKIAVDLLRSHHQWQSVTLPPAIDLDKFSRFLHDKQDALYQVYQAINAYNKKVTSYSQFNQTFGLEKLLVEIQFIIDD</sequence>
<dbReference type="EMBL" id="BSST01000001">
    <property type="protein sequence ID" value="GLX76790.1"/>
    <property type="molecule type" value="Genomic_DNA"/>
</dbReference>
<comment type="caution">
    <text evidence="4">The sequence shown here is derived from an EMBL/GenBank/DDBJ whole genome shotgun (WGS) entry which is preliminary data.</text>
</comment>
<evidence type="ECO:0000256" key="3">
    <source>
        <dbReference type="ARBA" id="ARBA00049244"/>
    </source>
</evidence>
<dbReference type="Pfam" id="PF13177">
    <property type="entry name" value="DNA_pol3_delta2"/>
    <property type="match status" value="1"/>
</dbReference>
<dbReference type="Gene3D" id="3.40.50.300">
    <property type="entry name" value="P-loop containing nucleotide triphosphate hydrolases"/>
    <property type="match status" value="1"/>
</dbReference>
<keyword evidence="2" id="KW-0548">Nucleotidyltransferase</keyword>
<dbReference type="EC" id="2.7.7.7" evidence="1"/>
<organism evidence="4 5">
    <name type="scientific">Thalassotalea insulae</name>
    <dbReference type="NCBI Taxonomy" id="2056778"/>
    <lineage>
        <taxon>Bacteria</taxon>
        <taxon>Pseudomonadati</taxon>
        <taxon>Pseudomonadota</taxon>
        <taxon>Gammaproteobacteria</taxon>
        <taxon>Alteromonadales</taxon>
        <taxon>Colwelliaceae</taxon>
        <taxon>Thalassotalea</taxon>
    </lineage>
</organism>
<proteinExistence type="predicted"/>
<dbReference type="InterPro" id="IPR050238">
    <property type="entry name" value="DNA_Rep/Repair_Clamp_Loader"/>
</dbReference>
<evidence type="ECO:0000256" key="1">
    <source>
        <dbReference type="ARBA" id="ARBA00012417"/>
    </source>
</evidence>
<keyword evidence="2" id="KW-0808">Transferase</keyword>
<evidence type="ECO:0000256" key="2">
    <source>
        <dbReference type="ARBA" id="ARBA00022932"/>
    </source>
</evidence>
<dbReference type="Proteomes" id="UP001157186">
    <property type="component" value="Unassembled WGS sequence"/>
</dbReference>
<dbReference type="NCBIfam" id="TIGR00678">
    <property type="entry name" value="holB"/>
    <property type="match status" value="1"/>
</dbReference>
<dbReference type="RefSeq" id="WP_284242580.1">
    <property type="nucleotide sequence ID" value="NZ_BSST01000001.1"/>
</dbReference>
<keyword evidence="2" id="KW-0239">DNA-directed DNA polymerase</keyword>